<organism evidence="2 3">
    <name type="scientific">Favolaschia claudopus</name>
    <dbReference type="NCBI Taxonomy" id="2862362"/>
    <lineage>
        <taxon>Eukaryota</taxon>
        <taxon>Fungi</taxon>
        <taxon>Dikarya</taxon>
        <taxon>Basidiomycota</taxon>
        <taxon>Agaricomycotina</taxon>
        <taxon>Agaricomycetes</taxon>
        <taxon>Agaricomycetidae</taxon>
        <taxon>Agaricales</taxon>
        <taxon>Marasmiineae</taxon>
        <taxon>Mycenaceae</taxon>
        <taxon>Favolaschia</taxon>
    </lineage>
</organism>
<dbReference type="AlphaFoldDB" id="A0AAW0B6C9"/>
<sequence>MEPKPDAVTIAALPGEVLAHIFKSGAQSSSGCLPCLFKFSAVSQQWRSAALDYPDLWSTITVPLEPALRNLVALVRITLERSKSCLFDFTLEVPRTADMDVVTSVMLLVIQHVHRLRRLAIRGRPPISDTSAFPNTDEISALLQNAQRAPRLAILELIFPNPSPVVSMGTPGRLLLQAPSLVSLRIHGVTSPVPFVGLRSLAIEGLRTSHAEFRDMVVASPLLTELILPKLRLTVDLQSQQLDPIEIPALKVLALSFSKPPPSNAFNSCHNLLSLISVPNVEYLELAGSDIPDLSRSFQNPSAFIRLRTLRLVNITIIGRNDEVDNRDYLRALTTIEELELIHSHAEYLIPTENTAKEKPRHRTRSISREIRFRQSYWPRPGPQRQGDDPLERAEAAAAASSSSTNSVLIYSNLRSVSLNTLLAAEAAWLYHLVLERPDIQMVKLSPMTERHLVASLGLVDGVVQPVPTAAWTKRVDTPEVQSHDVLKLLRERVEIIRGIEDGRIAI</sequence>
<dbReference type="Gene3D" id="3.80.10.10">
    <property type="entry name" value="Ribonuclease Inhibitor"/>
    <property type="match status" value="1"/>
</dbReference>
<feature type="region of interest" description="Disordered" evidence="1">
    <location>
        <begin position="377"/>
        <end position="398"/>
    </location>
</feature>
<reference evidence="2 3" key="1">
    <citation type="journal article" date="2024" name="J Genomics">
        <title>Draft genome sequencing and assembly of Favolaschia claudopus CIRM-BRFM 2984 isolated from oak limbs.</title>
        <authorList>
            <person name="Navarro D."/>
            <person name="Drula E."/>
            <person name="Chaduli D."/>
            <person name="Cazenave R."/>
            <person name="Ahrendt S."/>
            <person name="Wang J."/>
            <person name="Lipzen A."/>
            <person name="Daum C."/>
            <person name="Barry K."/>
            <person name="Grigoriev I.V."/>
            <person name="Favel A."/>
            <person name="Rosso M.N."/>
            <person name="Martin F."/>
        </authorList>
    </citation>
    <scope>NUCLEOTIDE SEQUENCE [LARGE SCALE GENOMIC DNA]</scope>
    <source>
        <strain evidence="2 3">CIRM-BRFM 2984</strain>
    </source>
</reference>
<dbReference type="EMBL" id="JAWWNJ010000041">
    <property type="protein sequence ID" value="KAK7020510.1"/>
    <property type="molecule type" value="Genomic_DNA"/>
</dbReference>
<evidence type="ECO:0000313" key="2">
    <source>
        <dbReference type="EMBL" id="KAK7020510.1"/>
    </source>
</evidence>
<dbReference type="Proteomes" id="UP001362999">
    <property type="component" value="Unassembled WGS sequence"/>
</dbReference>
<evidence type="ECO:0008006" key="4">
    <source>
        <dbReference type="Google" id="ProtNLM"/>
    </source>
</evidence>
<feature type="compositionally biased region" description="Basic and acidic residues" evidence="1">
    <location>
        <begin position="386"/>
        <end position="395"/>
    </location>
</feature>
<name>A0AAW0B6C9_9AGAR</name>
<dbReference type="InterPro" id="IPR032675">
    <property type="entry name" value="LRR_dom_sf"/>
</dbReference>
<accession>A0AAW0B6C9</accession>
<comment type="caution">
    <text evidence="2">The sequence shown here is derived from an EMBL/GenBank/DDBJ whole genome shotgun (WGS) entry which is preliminary data.</text>
</comment>
<evidence type="ECO:0000256" key="1">
    <source>
        <dbReference type="SAM" id="MobiDB-lite"/>
    </source>
</evidence>
<proteinExistence type="predicted"/>
<evidence type="ECO:0000313" key="3">
    <source>
        <dbReference type="Proteomes" id="UP001362999"/>
    </source>
</evidence>
<keyword evidence="3" id="KW-1185">Reference proteome</keyword>
<protein>
    <recommendedName>
        <fullName evidence="4">F-box domain-containing protein</fullName>
    </recommendedName>
</protein>
<gene>
    <name evidence="2" type="ORF">R3P38DRAFT_2969888</name>
</gene>
<dbReference type="SUPFAM" id="SSF52047">
    <property type="entry name" value="RNI-like"/>
    <property type="match status" value="1"/>
</dbReference>